<dbReference type="InterPro" id="IPR050389">
    <property type="entry name" value="LysR-type_TF"/>
</dbReference>
<gene>
    <name evidence="6" type="ORF">GCM10011360_24960</name>
</gene>
<evidence type="ECO:0000256" key="4">
    <source>
        <dbReference type="ARBA" id="ARBA00023163"/>
    </source>
</evidence>
<dbReference type="PANTHER" id="PTHR30118">
    <property type="entry name" value="HTH-TYPE TRANSCRIPTIONAL REGULATOR LEUO-RELATED"/>
    <property type="match status" value="1"/>
</dbReference>
<dbReference type="Proteomes" id="UP000612855">
    <property type="component" value="Unassembled WGS sequence"/>
</dbReference>
<evidence type="ECO:0000256" key="2">
    <source>
        <dbReference type="ARBA" id="ARBA00023015"/>
    </source>
</evidence>
<evidence type="ECO:0000313" key="6">
    <source>
        <dbReference type="EMBL" id="GGE36207.1"/>
    </source>
</evidence>
<dbReference type="RefSeq" id="WP_188478000.1">
    <property type="nucleotide sequence ID" value="NZ_BMFJ01000001.1"/>
</dbReference>
<evidence type="ECO:0000313" key="7">
    <source>
        <dbReference type="Proteomes" id="UP000612855"/>
    </source>
</evidence>
<comment type="caution">
    <text evidence="6">The sequence shown here is derived from an EMBL/GenBank/DDBJ whole genome shotgun (WGS) entry which is preliminary data.</text>
</comment>
<dbReference type="CDD" id="cd08417">
    <property type="entry name" value="PBP2_Nitroaromatics_like"/>
    <property type="match status" value="1"/>
</dbReference>
<dbReference type="InterPro" id="IPR005119">
    <property type="entry name" value="LysR_subst-bd"/>
</dbReference>
<dbReference type="PROSITE" id="PS50931">
    <property type="entry name" value="HTH_LYSR"/>
    <property type="match status" value="1"/>
</dbReference>
<dbReference type="SUPFAM" id="SSF46785">
    <property type="entry name" value="Winged helix' DNA-binding domain"/>
    <property type="match status" value="1"/>
</dbReference>
<dbReference type="GO" id="GO:0003700">
    <property type="term" value="F:DNA-binding transcription factor activity"/>
    <property type="evidence" value="ECO:0007669"/>
    <property type="project" value="InterPro"/>
</dbReference>
<name>A0A917A8Z1_9RHOB</name>
<comment type="similarity">
    <text evidence="1">Belongs to the LysR transcriptional regulatory family.</text>
</comment>
<dbReference type="EMBL" id="BMFJ01000001">
    <property type="protein sequence ID" value="GGE36207.1"/>
    <property type="molecule type" value="Genomic_DNA"/>
</dbReference>
<dbReference type="Gene3D" id="1.10.10.10">
    <property type="entry name" value="Winged helix-like DNA-binding domain superfamily/Winged helix DNA-binding domain"/>
    <property type="match status" value="1"/>
</dbReference>
<reference evidence="7" key="1">
    <citation type="journal article" date="2019" name="Int. J. Syst. Evol. Microbiol.">
        <title>The Global Catalogue of Microorganisms (GCM) 10K type strain sequencing project: providing services to taxonomists for standard genome sequencing and annotation.</title>
        <authorList>
            <consortium name="The Broad Institute Genomics Platform"/>
            <consortium name="The Broad Institute Genome Sequencing Center for Infectious Disease"/>
            <person name="Wu L."/>
            <person name="Ma J."/>
        </authorList>
    </citation>
    <scope>NUCLEOTIDE SEQUENCE [LARGE SCALE GENOMIC DNA]</scope>
    <source>
        <strain evidence="7">CGMCC 1.12664</strain>
    </source>
</reference>
<organism evidence="6 7">
    <name type="scientific">Primorskyibacter flagellatus</name>
    <dbReference type="NCBI Taxonomy" id="1387277"/>
    <lineage>
        <taxon>Bacteria</taxon>
        <taxon>Pseudomonadati</taxon>
        <taxon>Pseudomonadota</taxon>
        <taxon>Alphaproteobacteria</taxon>
        <taxon>Rhodobacterales</taxon>
        <taxon>Roseobacteraceae</taxon>
        <taxon>Primorskyibacter</taxon>
    </lineage>
</organism>
<dbReference type="InterPro" id="IPR036390">
    <property type="entry name" value="WH_DNA-bd_sf"/>
</dbReference>
<protein>
    <submittedName>
        <fullName evidence="6">LysR family transcriptional regulator</fullName>
    </submittedName>
</protein>
<dbReference type="SUPFAM" id="SSF53850">
    <property type="entry name" value="Periplasmic binding protein-like II"/>
    <property type="match status" value="1"/>
</dbReference>
<feature type="domain" description="HTH lysR-type" evidence="5">
    <location>
        <begin position="6"/>
        <end position="63"/>
    </location>
</feature>
<evidence type="ECO:0000259" key="5">
    <source>
        <dbReference type="PROSITE" id="PS50931"/>
    </source>
</evidence>
<keyword evidence="3" id="KW-0238">DNA-binding</keyword>
<proteinExistence type="inferred from homology"/>
<dbReference type="Gene3D" id="3.40.190.10">
    <property type="entry name" value="Periplasmic binding protein-like II"/>
    <property type="match status" value="2"/>
</dbReference>
<keyword evidence="4" id="KW-0804">Transcription</keyword>
<dbReference type="PANTHER" id="PTHR30118:SF15">
    <property type="entry name" value="TRANSCRIPTIONAL REGULATORY PROTEIN"/>
    <property type="match status" value="1"/>
</dbReference>
<dbReference type="GO" id="GO:0003677">
    <property type="term" value="F:DNA binding"/>
    <property type="evidence" value="ECO:0007669"/>
    <property type="project" value="UniProtKB-KW"/>
</dbReference>
<sequence>MNLAAFDLNLLKVLDALLREGSTVRAGQRAGLSQPAVSAALSRLRHALNDPLFVREGRGLVPTDYARSLESPLRALLESAETMLAGPGDFDPERADMNFRLSGSDFFAEMLMPGLADHLGRAAPNIRVQLVDLVPDSYVDTLDRYMVDMALIPRGDFPEWVDHRVVFHSGFTAIARRGHPALVAAGVADGDPMPIDLFCALPHVLFSPEGKLYAMGDAALERFGRRRHVAMTLPVFSGVYRAVAGSDLIALLPEQLADHVAEREGLTRHPPPIPVDKAAICIVWHKRSTNAPPHRWLREQIARVLSPLDTGAPC</sequence>
<keyword evidence="2" id="KW-0805">Transcription regulation</keyword>
<evidence type="ECO:0000256" key="3">
    <source>
        <dbReference type="ARBA" id="ARBA00023125"/>
    </source>
</evidence>
<dbReference type="InterPro" id="IPR036388">
    <property type="entry name" value="WH-like_DNA-bd_sf"/>
</dbReference>
<dbReference type="Pfam" id="PF03466">
    <property type="entry name" value="LysR_substrate"/>
    <property type="match status" value="1"/>
</dbReference>
<accession>A0A917A8Z1</accession>
<keyword evidence="7" id="KW-1185">Reference proteome</keyword>
<dbReference type="AlphaFoldDB" id="A0A917A8Z1"/>
<dbReference type="InterPro" id="IPR000847">
    <property type="entry name" value="LysR_HTH_N"/>
</dbReference>
<evidence type="ECO:0000256" key="1">
    <source>
        <dbReference type="ARBA" id="ARBA00009437"/>
    </source>
</evidence>
<dbReference type="InterPro" id="IPR037402">
    <property type="entry name" value="YidZ_PBP2"/>
</dbReference>
<dbReference type="Pfam" id="PF00126">
    <property type="entry name" value="HTH_1"/>
    <property type="match status" value="1"/>
</dbReference>